<comment type="caution">
    <text evidence="3">The sequence shown here is derived from an EMBL/GenBank/DDBJ whole genome shotgun (WGS) entry which is preliminary data.</text>
</comment>
<sequence length="321" mass="35441">MDDAEDAAIGWALFLNEEPDNKELRAEFEHWLHENPLNAQAWRQVTAVSDIIQSAPIERRSVRKQSIMGWQLVQGWRSVPRAWRLASGLGGAALACCLALLLAVPDLKVRFQADQYAPLGETRIVQLADGSEVVLAPRSAIAIHMTDAERHVELVQGEAFFTVHHDAARLFTVQIGAVSVKDIGTAFDVQKAEHQITVRVREGAVHLASSAHPVFDRDLHAGEWSSIVDGDIQAGFLPPETIGAWKDGLLIARDESVADLIKTLAPWMRGQTVLLHHALLKERVTGVYDLHQPDEALRLIMRPLGGKVVAVSPWVHLVIAR</sequence>
<feature type="domain" description="FecR protein" evidence="1">
    <location>
        <begin position="120"/>
        <end position="205"/>
    </location>
</feature>
<feature type="domain" description="FecR N-terminal" evidence="2">
    <location>
        <begin position="6"/>
        <end position="47"/>
    </location>
</feature>
<dbReference type="PIRSF" id="PIRSF018266">
    <property type="entry name" value="FecR"/>
    <property type="match status" value="1"/>
</dbReference>
<dbReference type="InterPro" id="IPR006860">
    <property type="entry name" value="FecR"/>
</dbReference>
<organism evidence="3 4">
    <name type="scientific">Acetobacter suratthaniensis</name>
    <dbReference type="NCBI Taxonomy" id="1502841"/>
    <lineage>
        <taxon>Bacteria</taxon>
        <taxon>Pseudomonadati</taxon>
        <taxon>Pseudomonadota</taxon>
        <taxon>Alphaproteobacteria</taxon>
        <taxon>Acetobacterales</taxon>
        <taxon>Acetobacteraceae</taxon>
        <taxon>Acetobacter</taxon>
    </lineage>
</organism>
<dbReference type="EMBL" id="JAFVMG010000010">
    <property type="protein sequence ID" value="MBO1328837.1"/>
    <property type="molecule type" value="Genomic_DNA"/>
</dbReference>
<gene>
    <name evidence="3" type="ORF">J2D75_10170</name>
</gene>
<dbReference type="InterPro" id="IPR032623">
    <property type="entry name" value="FecR_N"/>
</dbReference>
<proteinExistence type="predicted"/>
<evidence type="ECO:0000313" key="4">
    <source>
        <dbReference type="Proteomes" id="UP000664399"/>
    </source>
</evidence>
<accession>A0ABS3LNB5</accession>
<evidence type="ECO:0000259" key="2">
    <source>
        <dbReference type="Pfam" id="PF16220"/>
    </source>
</evidence>
<dbReference type="Proteomes" id="UP000664399">
    <property type="component" value="Unassembled WGS sequence"/>
</dbReference>
<name>A0ABS3LNB5_9PROT</name>
<dbReference type="Pfam" id="PF04773">
    <property type="entry name" value="FecR"/>
    <property type="match status" value="1"/>
</dbReference>
<dbReference type="InterPro" id="IPR012373">
    <property type="entry name" value="Ferrdict_sens_TM"/>
</dbReference>
<dbReference type="PANTHER" id="PTHR30273">
    <property type="entry name" value="PERIPLASMIC SIGNAL SENSOR AND SIGMA FACTOR ACTIVATOR FECR-RELATED"/>
    <property type="match status" value="1"/>
</dbReference>
<evidence type="ECO:0000259" key="1">
    <source>
        <dbReference type="Pfam" id="PF04773"/>
    </source>
</evidence>
<dbReference type="PANTHER" id="PTHR30273:SF2">
    <property type="entry name" value="PROTEIN FECR"/>
    <property type="match status" value="1"/>
</dbReference>
<keyword evidence="4" id="KW-1185">Reference proteome</keyword>
<evidence type="ECO:0000313" key="3">
    <source>
        <dbReference type="EMBL" id="MBO1328837.1"/>
    </source>
</evidence>
<dbReference type="Pfam" id="PF16220">
    <property type="entry name" value="DUF4880"/>
    <property type="match status" value="1"/>
</dbReference>
<reference evidence="3 4" key="1">
    <citation type="submission" date="2021-03" db="EMBL/GenBank/DDBJ databases">
        <title>The complete genome sequence of Acetobacter suratthaniensis TBRC 1719.</title>
        <authorList>
            <person name="Charoenyingcharoen P."/>
            <person name="Yukphan P."/>
        </authorList>
    </citation>
    <scope>NUCLEOTIDE SEQUENCE [LARGE SCALE GENOMIC DNA]</scope>
    <source>
        <strain evidence="3 4">TBRC 1719</strain>
    </source>
</reference>
<dbReference type="Gene3D" id="2.60.120.1440">
    <property type="match status" value="1"/>
</dbReference>
<protein>
    <submittedName>
        <fullName evidence="3">FecR domain-containing protein</fullName>
    </submittedName>
</protein>